<evidence type="ECO:0000313" key="2">
    <source>
        <dbReference type="Proteomes" id="UP000055024"/>
    </source>
</evidence>
<protein>
    <submittedName>
        <fullName evidence="1">Uncharacterized protein</fullName>
    </submittedName>
</protein>
<accession>A0A0V1DPF8</accession>
<gene>
    <name evidence="1" type="ORF">T11_9934</name>
</gene>
<dbReference type="Proteomes" id="UP000055024">
    <property type="component" value="Unassembled WGS sequence"/>
</dbReference>
<evidence type="ECO:0000313" key="1">
    <source>
        <dbReference type="EMBL" id="KRY63281.1"/>
    </source>
</evidence>
<dbReference type="AlphaFoldDB" id="A0A0V1DPF8"/>
<sequence>MADWPCRYSNQPINQQWNTNKRTFPPPIAIKFFLYL</sequence>
<proteinExistence type="predicted"/>
<name>A0A0V1DPF8_9BILA</name>
<keyword evidence="2" id="KW-1185">Reference proteome</keyword>
<comment type="caution">
    <text evidence="1">The sequence shown here is derived from an EMBL/GenBank/DDBJ whole genome shotgun (WGS) entry which is preliminary data.</text>
</comment>
<reference evidence="1 2" key="1">
    <citation type="submission" date="2015-01" db="EMBL/GenBank/DDBJ databases">
        <title>Evolution of Trichinella species and genotypes.</title>
        <authorList>
            <person name="Korhonen P.K."/>
            <person name="Edoardo P."/>
            <person name="Giuseppe L.R."/>
            <person name="Gasser R.B."/>
        </authorList>
    </citation>
    <scope>NUCLEOTIDE SEQUENCE [LARGE SCALE GENOMIC DNA]</scope>
    <source>
        <strain evidence="1">ISS1029</strain>
    </source>
</reference>
<organism evidence="1 2">
    <name type="scientific">Trichinella zimbabwensis</name>
    <dbReference type="NCBI Taxonomy" id="268475"/>
    <lineage>
        <taxon>Eukaryota</taxon>
        <taxon>Metazoa</taxon>
        <taxon>Ecdysozoa</taxon>
        <taxon>Nematoda</taxon>
        <taxon>Enoplea</taxon>
        <taxon>Dorylaimia</taxon>
        <taxon>Trichinellida</taxon>
        <taxon>Trichinellidae</taxon>
        <taxon>Trichinella</taxon>
    </lineage>
</organism>
<dbReference type="EMBL" id="JYDP01008773">
    <property type="protein sequence ID" value="KRY63281.1"/>
    <property type="molecule type" value="Genomic_DNA"/>
</dbReference>